<proteinExistence type="predicted"/>
<protein>
    <submittedName>
        <fullName evidence="1">Uncharacterized protein</fullName>
    </submittedName>
</protein>
<dbReference type="AlphaFoldDB" id="A0A9R1WU97"/>
<dbReference type="InterPro" id="IPR029058">
    <property type="entry name" value="AB_hydrolase_fold"/>
</dbReference>
<comment type="caution">
    <text evidence="1">The sequence shown here is derived from an EMBL/GenBank/DDBJ whole genome shotgun (WGS) entry which is preliminary data.</text>
</comment>
<sequence>MAETDDSLNFCRSDVIAQVSHAKRLAQKLYPLAKMVELHGGHLVSHERTKEVNEALLELIRASESNISPHDWTNLSGKSTSKIGQVEIRIQFSIWIKIIFGMMEWNHKGME</sequence>
<gene>
    <name evidence="1" type="ORF">LSAT_V11C900477190</name>
</gene>
<organism evidence="1 2">
    <name type="scientific">Lactuca sativa</name>
    <name type="common">Garden lettuce</name>
    <dbReference type="NCBI Taxonomy" id="4236"/>
    <lineage>
        <taxon>Eukaryota</taxon>
        <taxon>Viridiplantae</taxon>
        <taxon>Streptophyta</taxon>
        <taxon>Embryophyta</taxon>
        <taxon>Tracheophyta</taxon>
        <taxon>Spermatophyta</taxon>
        <taxon>Magnoliopsida</taxon>
        <taxon>eudicotyledons</taxon>
        <taxon>Gunneridae</taxon>
        <taxon>Pentapetalae</taxon>
        <taxon>asterids</taxon>
        <taxon>campanulids</taxon>
        <taxon>Asterales</taxon>
        <taxon>Asteraceae</taxon>
        <taxon>Cichorioideae</taxon>
        <taxon>Cichorieae</taxon>
        <taxon>Lactucinae</taxon>
        <taxon>Lactuca</taxon>
    </lineage>
</organism>
<dbReference type="Proteomes" id="UP000235145">
    <property type="component" value="Unassembled WGS sequence"/>
</dbReference>
<evidence type="ECO:0000313" key="1">
    <source>
        <dbReference type="EMBL" id="KAJ0187744.1"/>
    </source>
</evidence>
<name>A0A9R1WU97_LACSA</name>
<evidence type="ECO:0000313" key="2">
    <source>
        <dbReference type="Proteomes" id="UP000235145"/>
    </source>
</evidence>
<dbReference type="Gene3D" id="3.40.50.1820">
    <property type="entry name" value="alpha/beta hydrolase"/>
    <property type="match status" value="1"/>
</dbReference>
<accession>A0A9R1WU97</accession>
<keyword evidence="2" id="KW-1185">Reference proteome</keyword>
<reference evidence="1 2" key="1">
    <citation type="journal article" date="2017" name="Nat. Commun.">
        <title>Genome assembly with in vitro proximity ligation data and whole-genome triplication in lettuce.</title>
        <authorList>
            <person name="Reyes-Chin-Wo S."/>
            <person name="Wang Z."/>
            <person name="Yang X."/>
            <person name="Kozik A."/>
            <person name="Arikit S."/>
            <person name="Song C."/>
            <person name="Xia L."/>
            <person name="Froenicke L."/>
            <person name="Lavelle D.O."/>
            <person name="Truco M.J."/>
            <person name="Xia R."/>
            <person name="Zhu S."/>
            <person name="Xu C."/>
            <person name="Xu H."/>
            <person name="Xu X."/>
            <person name="Cox K."/>
            <person name="Korf I."/>
            <person name="Meyers B.C."/>
            <person name="Michelmore R.W."/>
        </authorList>
    </citation>
    <scope>NUCLEOTIDE SEQUENCE [LARGE SCALE GENOMIC DNA]</scope>
    <source>
        <strain evidence="2">cv. Salinas</strain>
        <tissue evidence="1">Seedlings</tissue>
    </source>
</reference>
<dbReference type="EMBL" id="NBSK02000009">
    <property type="protein sequence ID" value="KAJ0187744.1"/>
    <property type="molecule type" value="Genomic_DNA"/>
</dbReference>
<dbReference type="SUPFAM" id="SSF53474">
    <property type="entry name" value="alpha/beta-Hydrolases"/>
    <property type="match status" value="1"/>
</dbReference>